<dbReference type="EMBL" id="JBHUPD010000003">
    <property type="protein sequence ID" value="MFD2874227.1"/>
    <property type="molecule type" value="Genomic_DNA"/>
</dbReference>
<dbReference type="RefSeq" id="WP_377188479.1">
    <property type="nucleotide sequence ID" value="NZ_JBHUPD010000003.1"/>
</dbReference>
<evidence type="ECO:0000313" key="3">
    <source>
        <dbReference type="EMBL" id="MFD2874227.1"/>
    </source>
</evidence>
<feature type="transmembrane region" description="Helical" evidence="1">
    <location>
        <begin position="223"/>
        <end position="245"/>
    </location>
</feature>
<feature type="transmembrane region" description="Helical" evidence="1">
    <location>
        <begin position="180"/>
        <end position="203"/>
    </location>
</feature>
<feature type="transmembrane region" description="Helical" evidence="1">
    <location>
        <begin position="266"/>
        <end position="289"/>
    </location>
</feature>
<evidence type="ECO:0000256" key="1">
    <source>
        <dbReference type="SAM" id="Phobius"/>
    </source>
</evidence>
<keyword evidence="4" id="KW-1185">Reference proteome</keyword>
<protein>
    <submittedName>
        <fullName evidence="3">Gldg family protein</fullName>
    </submittedName>
</protein>
<organism evidence="3 4">
    <name type="scientific">Mucilaginibacter ximonensis</name>
    <dbReference type="NCBI Taxonomy" id="538021"/>
    <lineage>
        <taxon>Bacteria</taxon>
        <taxon>Pseudomonadati</taxon>
        <taxon>Bacteroidota</taxon>
        <taxon>Sphingobacteriia</taxon>
        <taxon>Sphingobacteriales</taxon>
        <taxon>Sphingobacteriaceae</taxon>
        <taxon>Mucilaginibacter</taxon>
    </lineage>
</organism>
<feature type="transmembrane region" description="Helical" evidence="1">
    <location>
        <begin position="770"/>
        <end position="788"/>
    </location>
</feature>
<dbReference type="Proteomes" id="UP001597557">
    <property type="component" value="Unassembled WGS sequence"/>
</dbReference>
<dbReference type="PANTHER" id="PTHR43471">
    <property type="entry name" value="ABC TRANSPORTER PERMEASE"/>
    <property type="match status" value="1"/>
</dbReference>
<feature type="domain" description="ABC-type uncharacterised transport system" evidence="2">
    <location>
        <begin position="457"/>
        <end position="722"/>
    </location>
</feature>
<dbReference type="InterPro" id="IPR019196">
    <property type="entry name" value="ABC_transp_unknown"/>
</dbReference>
<sequence length="793" mass="88660">MKTILKIAKAELRTLFYSPIAWFLMIVFLIQCSVVYIALLEANARSQELNGSAPTYFGYLTETIFLSPGSLFSTIMQNLYLYIPLLTMSLISRETGSGTIKLLYSSPIKVREIILGKFVGMMGYNLVLVFVISIFLISGIFHIQNPDTGMFFTAVLGFYLLLSAYAAIGLFMSCLTTYQVVAAISTFIMIGILSHIGSLWQNIAFVRELTYFLSMNGRTHNMLMGLITSKDVIYFLVIVYIFLGISIYKLRDGMESKSAWVRTGRYVSVVATGLLVGCISSIPSMIAYYDATANKLRTLTPNAQKIIKELGHDPLEVTAYNNLLSKFWFLGGPDSYKDNQARWEYYQRFKNDIVLKTVYYYDTPLDEPYVLLSYPGKNLKQVAETFAKIKKVSFSDIKTPREIHKMVNLQPEMNRYVMQLKWRGRTTFLRVFEDQAIWPSETEVSAAIKRLLQARLPRIGFVTGHLERDVNKMGDKDYMMLTKMSALRNSLVNQGFDVDSVSLDGQSIPDNISTLVIADPKVELPAATLAKIENYISKGGNLLIEGEPGRQHILNPLLAKIGVQMSEGLVIQESDQNAPDLVTARLTPFAGTLYKPLINAIADSTKVSMPTAAALSYSGNDGFNTHPLLLTDPVKSWIKKGKIDIEMFNRANAANATGNANSPGATKAPALGTLQYSSADGDIKGSVPTALALSRKINGKEQRIIVVSDADFLSNSELRRFNMRTANFIFSTGLFSWLNNNEFPIDTSRPESKDKRLNVTLNQIPLLRIIYVWVLPAVLLICGVILLLRRKRK</sequence>
<gene>
    <name evidence="3" type="ORF">ACFS5N_17225</name>
</gene>
<accession>A0ABW5YFX4</accession>
<evidence type="ECO:0000259" key="2">
    <source>
        <dbReference type="Pfam" id="PF09822"/>
    </source>
</evidence>
<keyword evidence="1" id="KW-0472">Membrane</keyword>
<feature type="transmembrane region" description="Helical" evidence="1">
    <location>
        <begin position="59"/>
        <end position="83"/>
    </location>
</feature>
<dbReference type="Pfam" id="PF09822">
    <property type="entry name" value="ABC_transp_aux"/>
    <property type="match status" value="1"/>
</dbReference>
<dbReference type="Pfam" id="PF12679">
    <property type="entry name" value="ABC2_membrane_2"/>
    <property type="match status" value="1"/>
</dbReference>
<evidence type="ECO:0000313" key="4">
    <source>
        <dbReference type="Proteomes" id="UP001597557"/>
    </source>
</evidence>
<dbReference type="PANTHER" id="PTHR43471:SF12">
    <property type="entry name" value="HYPOTHETICAL MEMBRANE PROTEIN, CONSERVED"/>
    <property type="match status" value="1"/>
</dbReference>
<keyword evidence="1" id="KW-0812">Transmembrane</keyword>
<feature type="transmembrane region" description="Helical" evidence="1">
    <location>
        <begin position="20"/>
        <end position="39"/>
    </location>
</feature>
<keyword evidence="1" id="KW-1133">Transmembrane helix</keyword>
<comment type="caution">
    <text evidence="3">The sequence shown here is derived from an EMBL/GenBank/DDBJ whole genome shotgun (WGS) entry which is preliminary data.</text>
</comment>
<feature type="transmembrane region" description="Helical" evidence="1">
    <location>
        <begin position="149"/>
        <end position="168"/>
    </location>
</feature>
<proteinExistence type="predicted"/>
<reference evidence="4" key="1">
    <citation type="journal article" date="2019" name="Int. J. Syst. Evol. Microbiol.">
        <title>The Global Catalogue of Microorganisms (GCM) 10K type strain sequencing project: providing services to taxonomists for standard genome sequencing and annotation.</title>
        <authorList>
            <consortium name="The Broad Institute Genomics Platform"/>
            <consortium name="The Broad Institute Genome Sequencing Center for Infectious Disease"/>
            <person name="Wu L."/>
            <person name="Ma J."/>
        </authorList>
    </citation>
    <scope>NUCLEOTIDE SEQUENCE [LARGE SCALE GENOMIC DNA]</scope>
    <source>
        <strain evidence="4">KCTC 22437</strain>
    </source>
</reference>
<name>A0ABW5YFX4_9SPHI</name>
<feature type="transmembrane region" description="Helical" evidence="1">
    <location>
        <begin position="118"/>
        <end position="143"/>
    </location>
</feature>